<protein>
    <submittedName>
        <fullName evidence="2">DinB family protein</fullName>
    </submittedName>
</protein>
<dbReference type="RefSeq" id="WP_305013514.1">
    <property type="nucleotide sequence ID" value="NZ_JAUQSX010000013.1"/>
</dbReference>
<dbReference type="Gene3D" id="1.20.120.450">
    <property type="entry name" value="dinb family like domain"/>
    <property type="match status" value="1"/>
</dbReference>
<evidence type="ECO:0000259" key="1">
    <source>
        <dbReference type="Pfam" id="PF12867"/>
    </source>
</evidence>
<dbReference type="Proteomes" id="UP001167796">
    <property type="component" value="Unassembled WGS sequence"/>
</dbReference>
<evidence type="ECO:0000313" key="2">
    <source>
        <dbReference type="EMBL" id="MDO7848846.1"/>
    </source>
</evidence>
<comment type="caution">
    <text evidence="2">The sequence shown here is derived from an EMBL/GenBank/DDBJ whole genome shotgun (WGS) entry which is preliminary data.</text>
</comment>
<dbReference type="InterPro" id="IPR034660">
    <property type="entry name" value="DinB/YfiT-like"/>
</dbReference>
<proteinExistence type="predicted"/>
<feature type="domain" description="DinB-like" evidence="1">
    <location>
        <begin position="22"/>
        <end position="173"/>
    </location>
</feature>
<dbReference type="SUPFAM" id="SSF109854">
    <property type="entry name" value="DinB/YfiT-like putative metalloenzymes"/>
    <property type="match status" value="1"/>
</dbReference>
<evidence type="ECO:0000313" key="3">
    <source>
        <dbReference type="Proteomes" id="UP001167796"/>
    </source>
</evidence>
<accession>A0ABT9AG59</accession>
<dbReference type="InterPro" id="IPR024775">
    <property type="entry name" value="DinB-like"/>
</dbReference>
<keyword evidence="3" id="KW-1185">Reference proteome</keyword>
<name>A0ABT9AG59_9BACT</name>
<dbReference type="Pfam" id="PF12867">
    <property type="entry name" value="DinB_2"/>
    <property type="match status" value="1"/>
</dbReference>
<sequence>MNPTAFLTELDRAVRQLVATVQTELEPLAPAQLNQQPAPNAWSALECLEHLNRYSRYYNPRFAQALARPDTSTNGDVRYSWAGRKFLDMMAPTNTRKVKTFNYMNPGGSQLGREVVAEFCAHQQQLLALLAQARRADLNRKAVPVEFLRLLKMRLGETFELQVLHEQRHVQQALRAVGGAPASVAAASVPDGAAA</sequence>
<gene>
    <name evidence="2" type="ORF">Q5H92_20950</name>
</gene>
<dbReference type="EMBL" id="JAUQSX010000013">
    <property type="protein sequence ID" value="MDO7848846.1"/>
    <property type="molecule type" value="Genomic_DNA"/>
</dbReference>
<organism evidence="2 3">
    <name type="scientific">Hymenobacter mellowenesis</name>
    <dbReference type="NCBI Taxonomy" id="3063995"/>
    <lineage>
        <taxon>Bacteria</taxon>
        <taxon>Pseudomonadati</taxon>
        <taxon>Bacteroidota</taxon>
        <taxon>Cytophagia</taxon>
        <taxon>Cytophagales</taxon>
        <taxon>Hymenobacteraceae</taxon>
        <taxon>Hymenobacter</taxon>
    </lineage>
</organism>
<reference evidence="2" key="1">
    <citation type="submission" date="2023-07" db="EMBL/GenBank/DDBJ databases">
        <authorList>
            <person name="Kim M.K."/>
        </authorList>
    </citation>
    <scope>NUCLEOTIDE SEQUENCE</scope>
    <source>
        <strain evidence="2">M29</strain>
    </source>
</reference>